<feature type="compositionally biased region" description="Basic and acidic residues" evidence="1">
    <location>
        <begin position="284"/>
        <end position="293"/>
    </location>
</feature>
<keyword evidence="2" id="KW-0472">Membrane</keyword>
<comment type="caution">
    <text evidence="3">The sequence shown here is derived from an EMBL/GenBank/DDBJ whole genome shotgun (WGS) entry which is preliminary data.</text>
</comment>
<feature type="transmembrane region" description="Helical" evidence="2">
    <location>
        <begin position="40"/>
        <end position="59"/>
    </location>
</feature>
<name>V8N953_OPHHA</name>
<keyword evidence="2" id="KW-0812">Transmembrane</keyword>
<feature type="non-terminal residue" evidence="3">
    <location>
        <position position="1"/>
    </location>
</feature>
<feature type="compositionally biased region" description="Basic and acidic residues" evidence="1">
    <location>
        <begin position="348"/>
        <end position="381"/>
    </location>
</feature>
<evidence type="ECO:0000313" key="3">
    <source>
        <dbReference type="EMBL" id="ETE58188.1"/>
    </source>
</evidence>
<evidence type="ECO:0000313" key="4">
    <source>
        <dbReference type="Proteomes" id="UP000018936"/>
    </source>
</evidence>
<keyword evidence="4" id="KW-1185">Reference proteome</keyword>
<proteinExistence type="predicted"/>
<feature type="region of interest" description="Disordered" evidence="1">
    <location>
        <begin position="246"/>
        <end position="293"/>
    </location>
</feature>
<evidence type="ECO:0000256" key="2">
    <source>
        <dbReference type="SAM" id="Phobius"/>
    </source>
</evidence>
<gene>
    <name evidence="3" type="ORF">L345_16091</name>
</gene>
<accession>V8N953</accession>
<sequence length="389" mass="44321">MAKKRKSCEDVKREGPFSAKSAELFRDKAKNTPVSNLRTFPMLFVCFFWGCVHVCLCLCKQNLPKSFEKASPAGSNSHFNNLTDVQRKSAYLQKASVLLKMRIWYSAATASCNLCRPKRTLFSPAEAPQQGWVSTVFIWFTELVFQPTGWPRSPLPSQEFPRPFLMQVSAGPARRLWEGEKRAFRKSRNGPVSGFLQSLGEAVFALPEALRKPPDPWEGKKWPSRKYRKSGNGPVFGFQWASRAWGRPFSPSQRPGGDFRTLGKAKKGPLGMGLQSPGKAARGRPPDSWESEKWPTWKFCNQTVNRLLGVLNPTPTMGRSFAISKVARWARFKHSMGWIWPAGLEFDTPGREGKGREGKGREERREEKIGKGREERREERVGKRREKRR</sequence>
<reference evidence="3 4" key="1">
    <citation type="journal article" date="2013" name="Proc. Natl. Acad. Sci. U.S.A.">
        <title>The king cobra genome reveals dynamic gene evolution and adaptation in the snake venom system.</title>
        <authorList>
            <person name="Vonk F.J."/>
            <person name="Casewell N.R."/>
            <person name="Henkel C.V."/>
            <person name="Heimberg A.M."/>
            <person name="Jansen H.J."/>
            <person name="McCleary R.J."/>
            <person name="Kerkkamp H.M."/>
            <person name="Vos R.A."/>
            <person name="Guerreiro I."/>
            <person name="Calvete J.J."/>
            <person name="Wuster W."/>
            <person name="Woods A.E."/>
            <person name="Logan J.M."/>
            <person name="Harrison R.A."/>
            <person name="Castoe T.A."/>
            <person name="de Koning A.P."/>
            <person name="Pollock D.D."/>
            <person name="Yandell M."/>
            <person name="Calderon D."/>
            <person name="Renjifo C."/>
            <person name="Currier R.B."/>
            <person name="Salgado D."/>
            <person name="Pla D."/>
            <person name="Sanz L."/>
            <person name="Hyder A.S."/>
            <person name="Ribeiro J.M."/>
            <person name="Arntzen J.W."/>
            <person name="van den Thillart G.E."/>
            <person name="Boetzer M."/>
            <person name="Pirovano W."/>
            <person name="Dirks R.P."/>
            <person name="Spaink H.P."/>
            <person name="Duboule D."/>
            <person name="McGlinn E."/>
            <person name="Kini R.M."/>
            <person name="Richardson M.K."/>
        </authorList>
    </citation>
    <scope>NUCLEOTIDE SEQUENCE</scope>
    <source>
        <tissue evidence="3">Blood</tissue>
    </source>
</reference>
<feature type="region of interest" description="Disordered" evidence="1">
    <location>
        <begin position="343"/>
        <end position="389"/>
    </location>
</feature>
<keyword evidence="2" id="KW-1133">Transmembrane helix</keyword>
<dbReference type="Proteomes" id="UP000018936">
    <property type="component" value="Unassembled WGS sequence"/>
</dbReference>
<organism evidence="3 4">
    <name type="scientific">Ophiophagus hannah</name>
    <name type="common">King cobra</name>
    <name type="synonym">Naja hannah</name>
    <dbReference type="NCBI Taxonomy" id="8665"/>
    <lineage>
        <taxon>Eukaryota</taxon>
        <taxon>Metazoa</taxon>
        <taxon>Chordata</taxon>
        <taxon>Craniata</taxon>
        <taxon>Vertebrata</taxon>
        <taxon>Euteleostomi</taxon>
        <taxon>Lepidosauria</taxon>
        <taxon>Squamata</taxon>
        <taxon>Bifurcata</taxon>
        <taxon>Unidentata</taxon>
        <taxon>Episquamata</taxon>
        <taxon>Toxicofera</taxon>
        <taxon>Serpentes</taxon>
        <taxon>Colubroidea</taxon>
        <taxon>Elapidae</taxon>
        <taxon>Elapinae</taxon>
        <taxon>Ophiophagus</taxon>
    </lineage>
</organism>
<dbReference type="EMBL" id="AZIM01007079">
    <property type="protein sequence ID" value="ETE58188.1"/>
    <property type="molecule type" value="Genomic_DNA"/>
</dbReference>
<evidence type="ECO:0000256" key="1">
    <source>
        <dbReference type="SAM" id="MobiDB-lite"/>
    </source>
</evidence>
<dbReference type="AlphaFoldDB" id="V8N953"/>
<protein>
    <submittedName>
        <fullName evidence="3">Uncharacterized protein</fullName>
    </submittedName>
</protein>